<reference evidence="16 17" key="1">
    <citation type="submission" date="2024-02" db="EMBL/GenBank/DDBJ databases">
        <title>Marinospirillum sp. MEB 164 isolated from Lonar lake sediment.</title>
        <authorList>
            <person name="Joshi A."/>
            <person name="Thite S."/>
        </authorList>
    </citation>
    <scope>NUCLEOTIDE SEQUENCE [LARGE SCALE GENOMIC DNA]</scope>
    <source>
        <strain evidence="16 17">MEB164</strain>
    </source>
</reference>
<evidence type="ECO:0000256" key="11">
    <source>
        <dbReference type="PROSITE-ProRule" id="PRU01360"/>
    </source>
</evidence>
<evidence type="ECO:0000313" key="17">
    <source>
        <dbReference type="Proteomes" id="UP001621714"/>
    </source>
</evidence>
<proteinExistence type="inferred from homology"/>
<evidence type="ECO:0000256" key="7">
    <source>
        <dbReference type="ARBA" id="ARBA00023077"/>
    </source>
</evidence>
<evidence type="ECO:0000256" key="12">
    <source>
        <dbReference type="RuleBase" id="RU003357"/>
    </source>
</evidence>
<keyword evidence="5 11" id="KW-0812">Transmembrane</keyword>
<evidence type="ECO:0000259" key="15">
    <source>
        <dbReference type="Pfam" id="PF07715"/>
    </source>
</evidence>
<dbReference type="PANTHER" id="PTHR30069:SF29">
    <property type="entry name" value="HEMOGLOBIN AND HEMOGLOBIN-HAPTOGLOBIN-BINDING PROTEIN 1-RELATED"/>
    <property type="match status" value="1"/>
</dbReference>
<evidence type="ECO:0000256" key="6">
    <source>
        <dbReference type="ARBA" id="ARBA00022729"/>
    </source>
</evidence>
<dbReference type="InterPro" id="IPR037066">
    <property type="entry name" value="Plug_dom_sf"/>
</dbReference>
<comment type="caution">
    <text evidence="16">The sequence shown here is derived from an EMBL/GenBank/DDBJ whole genome shotgun (WGS) entry which is preliminary data.</text>
</comment>
<keyword evidence="17" id="KW-1185">Reference proteome</keyword>
<keyword evidence="4 11" id="KW-1134">Transmembrane beta strand</keyword>
<protein>
    <submittedName>
        <fullName evidence="16">TonB-dependent receptor</fullName>
    </submittedName>
</protein>
<gene>
    <name evidence="16" type="ORF">V6U78_08825</name>
</gene>
<dbReference type="PANTHER" id="PTHR30069">
    <property type="entry name" value="TONB-DEPENDENT OUTER MEMBRANE RECEPTOR"/>
    <property type="match status" value="1"/>
</dbReference>
<sequence>MAGYSFLSPSPFARALGCLPLLVLSGFGSIQAADPAAESHSASWHTAQLSPMVVTGTRTARSLETSPVRTQVIDRSTLDRQQARNLAEALRQLPGVYLRTTHGKEGQEVWMQGLDSERVLILINGVPAIASTGNSVDLTQIAITDVERIEVVRGATSALYGSSAMGGVIHIITRQPSRSGYRIQATAGTLGDQGDGDGLDRGQVQASLALAGEAIQFEAHADWRRDEGYTLRSGAFGQDGHAIEQLNLSAQLNWQHAELGRFSLRPSWLSEDKNKRQATALPGGLEARSLKQETVEQPGLQFGWQRSTPLEGEWSLNASWSLFSNVTEDRQANASRQPIMRREADIEHWRLETQWSFWWLDQQQITVGALARQETLEQFKETWGASGVQRDPEIQSGAEQTNLEVYLQNQIYLSHGIEFLPGVRYQHDSDFGSFITPSLTFFQRRHFDQGDLNQRLSFGRGYRTPGLKERYFFFDQSDKGYMVIGNPDLEPEESWSLQIGGHWQPTSGPDLDLNFFYNRIENLIMTEYDPNASSQQGMEIYNYQNLDQARTWGTEITTHWQPHPNWQLQLGYTWLQSEDPNTGHQLTRRPEHQLKGELSFHYQALSMSLLGDWQSREYIDAANTQASPAWQRWHWRASYAMQPFTLLAGIDNLFDALPDLNDHADLSPKPGRFIYLGLRIDGQF</sequence>
<evidence type="ECO:0000256" key="1">
    <source>
        <dbReference type="ARBA" id="ARBA00004571"/>
    </source>
</evidence>
<dbReference type="InterPro" id="IPR012910">
    <property type="entry name" value="Plug_dom"/>
</dbReference>
<evidence type="ECO:0000256" key="4">
    <source>
        <dbReference type="ARBA" id="ARBA00022452"/>
    </source>
</evidence>
<evidence type="ECO:0000256" key="3">
    <source>
        <dbReference type="ARBA" id="ARBA00022448"/>
    </source>
</evidence>
<dbReference type="Gene3D" id="2.40.170.20">
    <property type="entry name" value="TonB-dependent receptor, beta-barrel domain"/>
    <property type="match status" value="1"/>
</dbReference>
<evidence type="ECO:0000313" key="16">
    <source>
        <dbReference type="EMBL" id="MFK7161138.1"/>
    </source>
</evidence>
<dbReference type="InterPro" id="IPR039426">
    <property type="entry name" value="TonB-dep_rcpt-like"/>
</dbReference>
<keyword evidence="7 12" id="KW-0798">TonB box</keyword>
<evidence type="ECO:0000256" key="5">
    <source>
        <dbReference type="ARBA" id="ARBA00022692"/>
    </source>
</evidence>
<evidence type="ECO:0000256" key="8">
    <source>
        <dbReference type="ARBA" id="ARBA00023136"/>
    </source>
</evidence>
<keyword evidence="8 11" id="KW-0472">Membrane</keyword>
<dbReference type="SUPFAM" id="SSF56935">
    <property type="entry name" value="Porins"/>
    <property type="match status" value="1"/>
</dbReference>
<feature type="signal peptide" evidence="13">
    <location>
        <begin position="1"/>
        <end position="32"/>
    </location>
</feature>
<name>A0ABW8PXX5_9GAMM</name>
<dbReference type="Pfam" id="PF07715">
    <property type="entry name" value="Plug"/>
    <property type="match status" value="1"/>
</dbReference>
<evidence type="ECO:0000256" key="9">
    <source>
        <dbReference type="ARBA" id="ARBA00023170"/>
    </source>
</evidence>
<keyword evidence="6 13" id="KW-0732">Signal</keyword>
<dbReference type="EMBL" id="JBANFI010000005">
    <property type="protein sequence ID" value="MFK7161138.1"/>
    <property type="molecule type" value="Genomic_DNA"/>
</dbReference>
<evidence type="ECO:0000259" key="14">
    <source>
        <dbReference type="Pfam" id="PF00593"/>
    </source>
</evidence>
<feature type="domain" description="TonB-dependent receptor-like beta-barrel" evidence="14">
    <location>
        <begin position="292"/>
        <end position="653"/>
    </location>
</feature>
<comment type="similarity">
    <text evidence="2">Belongs to the TonB-dependent receptor family. Hemoglobin/haptoglobin binding protein subfamily.</text>
</comment>
<dbReference type="RefSeq" id="WP_405339543.1">
    <property type="nucleotide sequence ID" value="NZ_JBANFI010000005.1"/>
</dbReference>
<dbReference type="InterPro" id="IPR036942">
    <property type="entry name" value="Beta-barrel_TonB_sf"/>
</dbReference>
<dbReference type="CDD" id="cd01347">
    <property type="entry name" value="ligand_gated_channel"/>
    <property type="match status" value="1"/>
</dbReference>
<accession>A0ABW8PXX5</accession>
<feature type="domain" description="TonB-dependent receptor plug" evidence="15">
    <location>
        <begin position="63"/>
        <end position="168"/>
    </location>
</feature>
<feature type="chain" id="PRO_5047424762" evidence="13">
    <location>
        <begin position="33"/>
        <end position="684"/>
    </location>
</feature>
<evidence type="ECO:0000256" key="2">
    <source>
        <dbReference type="ARBA" id="ARBA00008143"/>
    </source>
</evidence>
<keyword evidence="3 11" id="KW-0813">Transport</keyword>
<dbReference type="Proteomes" id="UP001621714">
    <property type="component" value="Unassembled WGS sequence"/>
</dbReference>
<dbReference type="PROSITE" id="PS52016">
    <property type="entry name" value="TONB_DEPENDENT_REC_3"/>
    <property type="match status" value="1"/>
</dbReference>
<comment type="subcellular location">
    <subcellularLocation>
        <location evidence="1 11">Cell outer membrane</location>
        <topology evidence="1 11">Multi-pass membrane protein</topology>
    </subcellularLocation>
</comment>
<evidence type="ECO:0000256" key="10">
    <source>
        <dbReference type="ARBA" id="ARBA00023237"/>
    </source>
</evidence>
<organism evidence="16 17">
    <name type="scientific">Marinospirillum alkalitolerans</name>
    <dbReference type="NCBI Taxonomy" id="3123374"/>
    <lineage>
        <taxon>Bacteria</taxon>
        <taxon>Pseudomonadati</taxon>
        <taxon>Pseudomonadota</taxon>
        <taxon>Gammaproteobacteria</taxon>
        <taxon>Oceanospirillales</taxon>
        <taxon>Oceanospirillaceae</taxon>
        <taxon>Marinospirillum</taxon>
    </lineage>
</organism>
<keyword evidence="10 11" id="KW-0998">Cell outer membrane</keyword>
<dbReference type="Gene3D" id="2.170.130.10">
    <property type="entry name" value="TonB-dependent receptor, plug domain"/>
    <property type="match status" value="1"/>
</dbReference>
<evidence type="ECO:0000256" key="13">
    <source>
        <dbReference type="SAM" id="SignalP"/>
    </source>
</evidence>
<keyword evidence="9 16" id="KW-0675">Receptor</keyword>
<dbReference type="InterPro" id="IPR000531">
    <property type="entry name" value="Beta-barrel_TonB"/>
</dbReference>
<dbReference type="Pfam" id="PF00593">
    <property type="entry name" value="TonB_dep_Rec_b-barrel"/>
    <property type="match status" value="1"/>
</dbReference>